<protein>
    <submittedName>
        <fullName evidence="2">Uncharacterized protein</fullName>
    </submittedName>
</protein>
<organism evidence="2 3">
    <name type="scientific">Mycena indigotica</name>
    <dbReference type="NCBI Taxonomy" id="2126181"/>
    <lineage>
        <taxon>Eukaryota</taxon>
        <taxon>Fungi</taxon>
        <taxon>Dikarya</taxon>
        <taxon>Basidiomycota</taxon>
        <taxon>Agaricomycotina</taxon>
        <taxon>Agaricomycetes</taxon>
        <taxon>Agaricomycetidae</taxon>
        <taxon>Agaricales</taxon>
        <taxon>Marasmiineae</taxon>
        <taxon>Mycenaceae</taxon>
        <taxon>Mycena</taxon>
    </lineage>
</organism>
<feature type="compositionally biased region" description="Polar residues" evidence="1">
    <location>
        <begin position="69"/>
        <end position="79"/>
    </location>
</feature>
<evidence type="ECO:0000313" key="2">
    <source>
        <dbReference type="EMBL" id="KAF7303706.1"/>
    </source>
</evidence>
<name>A0A8H6W5M5_9AGAR</name>
<accession>A0A8H6W5M5</accession>
<keyword evidence="3" id="KW-1185">Reference proteome</keyword>
<dbReference type="EMBL" id="JACAZF010000005">
    <property type="protein sequence ID" value="KAF7303706.1"/>
    <property type="molecule type" value="Genomic_DNA"/>
</dbReference>
<dbReference type="AlphaFoldDB" id="A0A8H6W5M5"/>
<feature type="region of interest" description="Disordered" evidence="1">
    <location>
        <begin position="52"/>
        <end position="79"/>
    </location>
</feature>
<gene>
    <name evidence="2" type="ORF">MIND_00600000</name>
</gene>
<evidence type="ECO:0000313" key="3">
    <source>
        <dbReference type="Proteomes" id="UP000636479"/>
    </source>
</evidence>
<evidence type="ECO:0000256" key="1">
    <source>
        <dbReference type="SAM" id="MobiDB-lite"/>
    </source>
</evidence>
<dbReference type="GeneID" id="59345273"/>
<dbReference type="Proteomes" id="UP000636479">
    <property type="component" value="Unassembled WGS sequence"/>
</dbReference>
<comment type="caution">
    <text evidence="2">The sequence shown here is derived from an EMBL/GenBank/DDBJ whole genome shotgun (WGS) entry which is preliminary data.</text>
</comment>
<proteinExistence type="predicted"/>
<sequence length="79" mass="8789">MQRSGAEYYIPSISSGLVFFAFTTTAFIPQESTHGVSYRTVSKCARNAPRGFHSRPIDMPRHLGLGPSLTWTRRSTPSN</sequence>
<dbReference type="RefSeq" id="XP_037220678.1">
    <property type="nucleotide sequence ID" value="XM_037362757.1"/>
</dbReference>
<reference evidence="2" key="1">
    <citation type="submission" date="2020-05" db="EMBL/GenBank/DDBJ databases">
        <title>Mycena genomes resolve the evolution of fungal bioluminescence.</title>
        <authorList>
            <person name="Tsai I.J."/>
        </authorList>
    </citation>
    <scope>NUCLEOTIDE SEQUENCE</scope>
    <source>
        <strain evidence="2">171206Taipei</strain>
    </source>
</reference>